<comment type="caution">
    <text evidence="1">The sequence shown here is derived from an EMBL/GenBank/DDBJ whole genome shotgun (WGS) entry which is preliminary data.</text>
</comment>
<protein>
    <recommendedName>
        <fullName evidence="2">Response regulatory domain-containing protein</fullName>
    </recommendedName>
</protein>
<gene>
    <name evidence="1" type="ORF">ENV75_05810</name>
</gene>
<name>A0A7C4EKZ8_9BACT</name>
<accession>A0A7C4EKZ8</accession>
<reference evidence="1" key="1">
    <citation type="journal article" date="2020" name="mSystems">
        <title>Genome- and Community-Level Interaction Insights into Carbon Utilization and Element Cycling Functions of Hydrothermarchaeota in Hydrothermal Sediment.</title>
        <authorList>
            <person name="Zhou Z."/>
            <person name="Liu Y."/>
            <person name="Xu W."/>
            <person name="Pan J."/>
            <person name="Luo Z.H."/>
            <person name="Li M."/>
        </authorList>
    </citation>
    <scope>NUCLEOTIDE SEQUENCE [LARGE SCALE GENOMIC DNA]</scope>
    <source>
        <strain evidence="1">SpSt-788</strain>
    </source>
</reference>
<sequence>MPKAVICENNTDIQKALSDYLKSVGFECLTPSGIEEAISMSNLEDVSLVVVNEEYSKLINEISSLPMYRRRDIILILINSSIPTMDRLSAFALGVNAIINIKDLNNFPAFFKRTYNEYQKNYKIFRELLVK</sequence>
<organism evidence="1">
    <name type="scientific">Thermodesulfovibrio aggregans</name>
    <dbReference type="NCBI Taxonomy" id="86166"/>
    <lineage>
        <taxon>Bacteria</taxon>
        <taxon>Pseudomonadati</taxon>
        <taxon>Nitrospirota</taxon>
        <taxon>Thermodesulfovibrionia</taxon>
        <taxon>Thermodesulfovibrionales</taxon>
        <taxon>Thermodesulfovibrionaceae</taxon>
        <taxon>Thermodesulfovibrio</taxon>
    </lineage>
</organism>
<evidence type="ECO:0000313" key="1">
    <source>
        <dbReference type="EMBL" id="HGG99943.1"/>
    </source>
</evidence>
<proteinExistence type="predicted"/>
<dbReference type="AlphaFoldDB" id="A0A7C4EKZ8"/>
<dbReference type="SUPFAM" id="SSF52172">
    <property type="entry name" value="CheY-like"/>
    <property type="match status" value="1"/>
</dbReference>
<dbReference type="InterPro" id="IPR011006">
    <property type="entry name" value="CheY-like_superfamily"/>
</dbReference>
<evidence type="ECO:0008006" key="2">
    <source>
        <dbReference type="Google" id="ProtNLM"/>
    </source>
</evidence>
<dbReference type="EMBL" id="DTHO01000062">
    <property type="protein sequence ID" value="HGG99943.1"/>
    <property type="molecule type" value="Genomic_DNA"/>
</dbReference>